<gene>
    <name evidence="1" type="ORF">HMPREF1981_01956</name>
</gene>
<dbReference type="Proteomes" id="UP000016496">
    <property type="component" value="Unassembled WGS sequence"/>
</dbReference>
<reference evidence="1 2" key="1">
    <citation type="submission" date="2013-08" db="EMBL/GenBank/DDBJ databases">
        <authorList>
            <person name="Weinstock G."/>
            <person name="Sodergren E."/>
            <person name="Wylie T."/>
            <person name="Fulton L."/>
            <person name="Fulton R."/>
            <person name="Fronick C."/>
            <person name="O'Laughlin M."/>
            <person name="Godfrey J."/>
            <person name="Miner T."/>
            <person name="Herter B."/>
            <person name="Appelbaum E."/>
            <person name="Cordes M."/>
            <person name="Lek S."/>
            <person name="Wollam A."/>
            <person name="Pepin K.H."/>
            <person name="Palsikar V.B."/>
            <person name="Mitreva M."/>
            <person name="Wilson R.K."/>
        </authorList>
    </citation>
    <scope>NUCLEOTIDE SEQUENCE [LARGE SCALE GENOMIC DNA]</scope>
    <source>
        <strain evidence="1 2">F0041</strain>
    </source>
</reference>
<protein>
    <submittedName>
        <fullName evidence="1">Toxin-antitoxin system, antitoxin component, Xre domain protein</fullName>
    </submittedName>
</protein>
<dbReference type="HOGENOM" id="CLU_2987153_0_0_10"/>
<dbReference type="PATRIC" id="fig|1321819.3.peg.1807"/>
<dbReference type="EMBL" id="AWSV01000108">
    <property type="protein sequence ID" value="ERI85070.1"/>
    <property type="molecule type" value="Genomic_DNA"/>
</dbReference>
<accession>U2CKJ0</accession>
<evidence type="ECO:0000313" key="2">
    <source>
        <dbReference type="Proteomes" id="UP000016496"/>
    </source>
</evidence>
<comment type="caution">
    <text evidence="1">The sequence shown here is derived from an EMBL/GenBank/DDBJ whole genome shotgun (WGS) entry which is preliminary data.</text>
</comment>
<organism evidence="1 2">
    <name type="scientific">Bacteroides pyogenes F0041</name>
    <dbReference type="NCBI Taxonomy" id="1321819"/>
    <lineage>
        <taxon>Bacteria</taxon>
        <taxon>Pseudomonadati</taxon>
        <taxon>Bacteroidota</taxon>
        <taxon>Bacteroidia</taxon>
        <taxon>Bacteroidales</taxon>
        <taxon>Bacteroidaceae</taxon>
        <taxon>Bacteroides</taxon>
    </lineage>
</organism>
<name>U2CKJ0_9BACE</name>
<proteinExistence type="predicted"/>
<evidence type="ECO:0000313" key="1">
    <source>
        <dbReference type="EMBL" id="ERI85070.1"/>
    </source>
</evidence>
<dbReference type="AlphaFoldDB" id="U2CKJ0"/>
<sequence>MNVSSGSLPAAKSLSAKEGNADKQFAYFLRIAPDTGTMTKGLSSFFCRKDRQAVEGP</sequence>